<dbReference type="InterPro" id="IPR029962">
    <property type="entry name" value="TBL"/>
</dbReference>
<dbReference type="PANTHER" id="PTHR32285:SF208">
    <property type="entry name" value="PROTEIN TRICHOME BIREFRINGENCE-LIKE 2"/>
    <property type="match status" value="1"/>
</dbReference>
<dbReference type="Pfam" id="PF14416">
    <property type="entry name" value="PMR5N"/>
    <property type="match status" value="1"/>
</dbReference>
<keyword evidence="5 8" id="KW-1133">Transmembrane helix</keyword>
<evidence type="ECO:0000256" key="1">
    <source>
        <dbReference type="ARBA" id="ARBA00004323"/>
    </source>
</evidence>
<keyword evidence="7 8" id="KW-0472">Membrane</keyword>
<feature type="domain" description="Trichome birefringence-like N-terminal" evidence="10">
    <location>
        <begin position="109"/>
        <end position="162"/>
    </location>
</feature>
<proteinExistence type="inferred from homology"/>
<protein>
    <submittedName>
        <fullName evidence="11">Uncharacterized protein</fullName>
    </submittedName>
</protein>
<keyword evidence="6" id="KW-0333">Golgi apparatus</keyword>
<dbReference type="AlphaFoldDB" id="A0A7I8LFU8"/>
<evidence type="ECO:0000256" key="2">
    <source>
        <dbReference type="ARBA" id="ARBA00007727"/>
    </source>
</evidence>
<keyword evidence="12" id="KW-1185">Reference proteome</keyword>
<evidence type="ECO:0000256" key="3">
    <source>
        <dbReference type="ARBA" id="ARBA00022692"/>
    </source>
</evidence>
<evidence type="ECO:0000256" key="6">
    <source>
        <dbReference type="ARBA" id="ARBA00023034"/>
    </source>
</evidence>
<evidence type="ECO:0000259" key="9">
    <source>
        <dbReference type="Pfam" id="PF13839"/>
    </source>
</evidence>
<gene>
    <name evidence="11" type="ORF">SI8410_15019224</name>
</gene>
<dbReference type="GO" id="GO:1990538">
    <property type="term" value="F:xylan O-acetyltransferase activity"/>
    <property type="evidence" value="ECO:0007669"/>
    <property type="project" value="UniProtKB-ARBA"/>
</dbReference>
<comment type="similarity">
    <text evidence="2">Belongs to the PC-esterase family. TBL subfamily.</text>
</comment>
<dbReference type="PANTHER" id="PTHR32285">
    <property type="entry name" value="PROTEIN TRICHOME BIREFRINGENCE-LIKE 9-RELATED"/>
    <property type="match status" value="1"/>
</dbReference>
<dbReference type="Pfam" id="PF13839">
    <property type="entry name" value="PC-Esterase"/>
    <property type="match status" value="1"/>
</dbReference>
<evidence type="ECO:0000259" key="10">
    <source>
        <dbReference type="Pfam" id="PF14416"/>
    </source>
</evidence>
<evidence type="ECO:0000256" key="4">
    <source>
        <dbReference type="ARBA" id="ARBA00022968"/>
    </source>
</evidence>
<reference evidence="11" key="1">
    <citation type="submission" date="2020-02" db="EMBL/GenBank/DDBJ databases">
        <authorList>
            <person name="Scholz U."/>
            <person name="Mascher M."/>
            <person name="Fiebig A."/>
        </authorList>
    </citation>
    <scope>NUCLEOTIDE SEQUENCE</scope>
</reference>
<dbReference type="InterPro" id="IPR025846">
    <property type="entry name" value="TBL_N"/>
</dbReference>
<dbReference type="OrthoDB" id="630188at2759"/>
<feature type="domain" description="Trichome birefringence-like C-terminal" evidence="9">
    <location>
        <begin position="163"/>
        <end position="448"/>
    </location>
</feature>
<dbReference type="Proteomes" id="UP000663760">
    <property type="component" value="Chromosome 15"/>
</dbReference>
<sequence>MGLTTVAPSGNLSLFVPFRRVTYGCVAGLLASSLIFFFFSSGRDGNPNVIAAYSPSNLLSWFLPAPPNNGSGQLDLTKKKGISWRGNRSSGHGQSEESHKAVDIHRLQKSCDIFSGRWIRDDRKPLYDPGSCPIVDPTFSCHENGRPDQEFLNWRWQPNDCDIPRLNAKDFLQKLRGQRLVFVGDSLSRNMWESLVCILRNGLNESRVYEESGTNDFKASEHVSFRFMDYNCSVELVRSPYLVRVVHTKAANGERIERLSLDLMEEASGSYRDADIIIFNTGHWWNHVKTKLGVDYYQEGGHVYPVLPVMAAYKKALSTWARWVDENIDPNKTQVVFRGISPSHFRGGNWNTGGRCHGEREPIFNETFLRRKPVPKLKALKPVFDQMKTPVIFLNISRLTEFRKDAHPSIYGMKYASAAEAVNAVETQDCSHWCLPGLPDTWNELLYASLLMAGRGTWKS</sequence>
<evidence type="ECO:0000313" key="12">
    <source>
        <dbReference type="Proteomes" id="UP000663760"/>
    </source>
</evidence>
<dbReference type="EMBL" id="LR746278">
    <property type="protein sequence ID" value="CAA7408546.1"/>
    <property type="molecule type" value="Genomic_DNA"/>
</dbReference>
<dbReference type="InterPro" id="IPR026057">
    <property type="entry name" value="TBL_C"/>
</dbReference>
<feature type="transmembrane region" description="Helical" evidence="8">
    <location>
        <begin position="21"/>
        <end position="39"/>
    </location>
</feature>
<keyword evidence="4" id="KW-0735">Signal-anchor</keyword>
<keyword evidence="3 8" id="KW-0812">Transmembrane</keyword>
<dbReference type="GO" id="GO:0000139">
    <property type="term" value="C:Golgi membrane"/>
    <property type="evidence" value="ECO:0007669"/>
    <property type="project" value="UniProtKB-SubCell"/>
</dbReference>
<accession>A0A7I8LFU8</accession>
<evidence type="ECO:0000256" key="7">
    <source>
        <dbReference type="ARBA" id="ARBA00023136"/>
    </source>
</evidence>
<evidence type="ECO:0000256" key="8">
    <source>
        <dbReference type="SAM" id="Phobius"/>
    </source>
</evidence>
<evidence type="ECO:0000256" key="5">
    <source>
        <dbReference type="ARBA" id="ARBA00022989"/>
    </source>
</evidence>
<evidence type="ECO:0000313" key="11">
    <source>
        <dbReference type="EMBL" id="CAA7408546.1"/>
    </source>
</evidence>
<comment type="subcellular location">
    <subcellularLocation>
        <location evidence="1">Golgi apparatus membrane</location>
        <topology evidence="1">Single-pass type II membrane protein</topology>
    </subcellularLocation>
</comment>
<organism evidence="11 12">
    <name type="scientific">Spirodela intermedia</name>
    <name type="common">Intermediate duckweed</name>
    <dbReference type="NCBI Taxonomy" id="51605"/>
    <lineage>
        <taxon>Eukaryota</taxon>
        <taxon>Viridiplantae</taxon>
        <taxon>Streptophyta</taxon>
        <taxon>Embryophyta</taxon>
        <taxon>Tracheophyta</taxon>
        <taxon>Spermatophyta</taxon>
        <taxon>Magnoliopsida</taxon>
        <taxon>Liliopsida</taxon>
        <taxon>Araceae</taxon>
        <taxon>Lemnoideae</taxon>
        <taxon>Spirodela</taxon>
    </lineage>
</organism>
<name>A0A7I8LFU8_SPIIN</name>